<sequence>MEITIKQVEGAKELRTFIYLPEKIHHNHQEWLPPLYMDEEKFFNPNRNPAFQHNDTILLLAYQNGKAVGRIMGIIPHEYNKKQNLKTARFSYFECYEDEAVFSALLKEVEQWAKSKGCEELIGPMGFSDKEPQGFLTKGFSEPTMMITNSSFEYMSRMILASGYSSFVELCQYDVPLTSKITERYEAFTERIQSRMNITVHQFTSTKQVKPFVRSVFNLINATYQEIYGFTSISEEEMDEFANRFLPLLNPKLIKIISDGSGRVVAFVIAMADLSQGIKKAKGRLLPLGWFHILRASKTSKRLVLLLGGIAPDYQNKGLDAVLATHLFSSAIKLGFKSVDSHLIMRENHKMRAEIERLPNHRMYKEYTIYKKEI</sequence>
<dbReference type="GO" id="GO:0016747">
    <property type="term" value="F:acyltransferase activity, transferring groups other than amino-acyl groups"/>
    <property type="evidence" value="ECO:0007669"/>
    <property type="project" value="InterPro"/>
</dbReference>
<dbReference type="PANTHER" id="PTHR41368">
    <property type="entry name" value="PROTEIN YGHO"/>
    <property type="match status" value="1"/>
</dbReference>
<dbReference type="PANTHER" id="PTHR41368:SF1">
    <property type="entry name" value="PROTEIN YGHO"/>
    <property type="match status" value="1"/>
</dbReference>
<gene>
    <name evidence="2" type="ORF">AB406_0751</name>
</gene>
<dbReference type="AlphaFoldDB" id="A0A1S7DRH4"/>
<dbReference type="EMBL" id="CP011859">
    <property type="protein sequence ID" value="AQY21708.1"/>
    <property type="molecule type" value="Genomic_DNA"/>
</dbReference>
<dbReference type="InterPro" id="IPR000182">
    <property type="entry name" value="GNAT_dom"/>
</dbReference>
<dbReference type="Proteomes" id="UP000189883">
    <property type="component" value="Chromosome"/>
</dbReference>
<name>A0A1S7DRH4_RIEAN</name>
<dbReference type="SUPFAM" id="SSF55729">
    <property type="entry name" value="Acyl-CoA N-acyltransferases (Nat)"/>
    <property type="match status" value="1"/>
</dbReference>
<dbReference type="PROSITE" id="PS51186">
    <property type="entry name" value="GNAT"/>
    <property type="match status" value="1"/>
</dbReference>
<organism evidence="2 3">
    <name type="scientific">Riemerella anatipestifer</name>
    <name type="common">Moraxella anatipestifer</name>
    <dbReference type="NCBI Taxonomy" id="34085"/>
    <lineage>
        <taxon>Bacteria</taxon>
        <taxon>Pseudomonadati</taxon>
        <taxon>Bacteroidota</taxon>
        <taxon>Flavobacteriia</taxon>
        <taxon>Flavobacteriales</taxon>
        <taxon>Weeksellaceae</taxon>
        <taxon>Riemerella</taxon>
    </lineage>
</organism>
<evidence type="ECO:0000259" key="1">
    <source>
        <dbReference type="PROSITE" id="PS51186"/>
    </source>
</evidence>
<dbReference type="InterPro" id="IPR016181">
    <property type="entry name" value="Acyl_CoA_acyltransferase"/>
</dbReference>
<reference evidence="2 3" key="1">
    <citation type="submission" date="2015-06" db="EMBL/GenBank/DDBJ databases">
        <title>R. anatipestifer strain HXb2 is the most virulent strain so far, and the genome sequence would help us uncover the pathogenesis.</title>
        <authorList>
            <person name="Hu Q."/>
            <person name="Qi J."/>
            <person name="Bo H."/>
            <person name="Liu G."/>
            <person name="Tao M."/>
            <person name="Ding Y."/>
            <person name="Xue Y."/>
        </authorList>
    </citation>
    <scope>NUCLEOTIDE SEQUENCE [LARGE SCALE GENOMIC DNA]</scope>
    <source>
        <strain evidence="2 3">HXb2</strain>
    </source>
</reference>
<feature type="domain" description="N-acetyltransferase" evidence="1">
    <location>
        <begin position="12"/>
        <end position="160"/>
    </location>
</feature>
<protein>
    <recommendedName>
        <fullName evidence="1">N-acetyltransferase domain-containing protein</fullName>
    </recommendedName>
</protein>
<dbReference type="RefSeq" id="WP_079206985.1">
    <property type="nucleotide sequence ID" value="NZ_CP011859.1"/>
</dbReference>
<evidence type="ECO:0000313" key="2">
    <source>
        <dbReference type="EMBL" id="AQY21708.1"/>
    </source>
</evidence>
<dbReference type="Gene3D" id="3.40.630.30">
    <property type="match status" value="1"/>
</dbReference>
<accession>A0A1S7DRH4</accession>
<evidence type="ECO:0000313" key="3">
    <source>
        <dbReference type="Proteomes" id="UP000189883"/>
    </source>
</evidence>
<proteinExistence type="predicted"/>
<dbReference type="InterPro" id="IPR039968">
    <property type="entry name" value="BcerS-like"/>
</dbReference>